<dbReference type="InterPro" id="IPR000014">
    <property type="entry name" value="PAS"/>
</dbReference>
<dbReference type="SUPFAM" id="SSF47459">
    <property type="entry name" value="HLH, helix-loop-helix DNA-binding domain"/>
    <property type="match status" value="1"/>
</dbReference>
<feature type="compositionally biased region" description="Polar residues" evidence="1">
    <location>
        <begin position="1272"/>
        <end position="1288"/>
    </location>
</feature>
<feature type="region of interest" description="Disordered" evidence="1">
    <location>
        <begin position="453"/>
        <end position="482"/>
    </location>
</feature>
<sequence>MSVSAAENAGPGPGELQDPLWVKMNAITGGITKKRKKSDAKPQSQINKCLNEKRRRTQENLYIDELAELISATDMSSGKTDKCQILQRTVDQIRHIRQQEGTNSHAVQQGEVSSSNPGILSNDQVGPILLEALDGFLFVVNTEGKVEHVTDNIQHYLNYTKDDVLGKVIYNIIHHGDHQSFMPNLIPIPLGLPNVEPQPQARNRMFSCRFLVKPPDDKDETMEEKQQRVFKYETMHISSALLPNTGDHLESGDVSSESSDIGPCILCVARRIPVNEKPINTANVQQFSVRLDTTGRIVAVDKSGLKPIYSQYLNKDLIGSNIQDLCHPHDLSKVTAHLKDTLQTGEGTSAVYRLRIDSDMFLNVQTKSKLFKANLVNKHEADFIMSTNSIIGDNDLASSEGGQLSNSKVCSGHSSNNSANNSINNNGNNNNNVGGPLMSVVHVNGQVSGITGRSMSNTSGQFMSDNSLGTQNSSTTNPFHQFTSNDDLEFDIFENSPWNLDSSSCADRPESRNTVPSNSRPPSQPNPTSPSPQSTYTTSGAVGVSHCSPLQAYSPSSMMGGHTFSNTFPFSPLQESSSLLGGVINGKDTIGGTSTSSGQSASASISAPSTPPITSCTTISVTSGTSSTTSLSTIAATQSTITTMTNSAVIPVSIPTTNLMTTVDNSSLGSGDSGRLRNLLTKGVSASSDETQDMSNNESEIQNQNNRILKTLLNQQDDEEYPCENPAKLRSSPSVQAKPIGEHSKSTLGNHMLLQLLNEKSDEDEDTRAGLKKQTELLQQLLKNPDEERKMQDSTRDNDTLLHRTLGFPSASSSSSQSIDHGHHVSSQIGQKRPNEDNDINMTTKRTMDNSHQVSSSGSTTASNNSPSRLWEKNKMLASLLAKQSSQLTTIPPIPASVISATPQDKLPQVNDRLKQQHPQQQQQPWTASGMPQSIGSTATTTIATSARTPLQNPSRQLPRQSTSIYLSHMLSHERPQLGQMDSEFASSGEFAGNDSLNAWNNQTNDRTPDDILDLVINLDPEGKPIPINESTISQNMLNAIEIPQNSLQSVDKEAIDTIQKFLMGYENEKASATSSTLTMSSTPPAYSTALGSAMSVTTAHQYQAPPMYQQQRPRFAIQTALRQTTTAFTPQQQAQQQQQQLLQQQRTKLIHQQQLKQRLLQQQQQQQLLIPSNATAPDQIAAGIHNIDSLLNNTVAPNVSLQRSSVSDSQMSPGYGGSVQLSATHRLQHSYSHPATITQHPVVNNNFNSGQQVSAPSRLSPHSPAGMLSFSHPQPLSPRVSQGNYGNSPRMFNVSQTRAQQQPANQQLQQQRSMPSPGTAIPARQSPYPAEAFPPPASPTASQFPPVQNQAGANPTGQYRLQRATSTPTATTQLPGGVGSPRHYGSVKDQQSMLSPSHQRAGCPQTPSHNVPNNQHFNQQHNSMIYRNSSNNVNTPDVQNNQFCYDQGSVSAYSSGPEDNRSLSSSNPASHQMGGTNSGGMTSEFVRQELRAVVGARTQQRVPSNMQNNLIGQVSQDDLEALGLSFEMSPAGEAVVSDGPAKSWAIGSAGSAPSSSRNTMEEVVRGDPKSSLLQKLLSE</sequence>
<name>A0A9R1U9P1_9HYME</name>
<feature type="compositionally biased region" description="Polar residues" evidence="1">
    <location>
        <begin position="1389"/>
        <end position="1399"/>
    </location>
</feature>
<feature type="region of interest" description="Disordered" evidence="1">
    <location>
        <begin position="402"/>
        <end position="433"/>
    </location>
</feature>
<feature type="compositionally biased region" description="Low complexity" evidence="1">
    <location>
        <begin position="411"/>
        <end position="433"/>
    </location>
</feature>
<feature type="region of interest" description="Disordered" evidence="1">
    <location>
        <begin position="805"/>
        <end position="869"/>
    </location>
</feature>
<feature type="domain" description="PAS" evidence="2">
    <location>
        <begin position="129"/>
        <end position="185"/>
    </location>
</feature>
<dbReference type="GO" id="GO:0045944">
    <property type="term" value="P:positive regulation of transcription by RNA polymerase II"/>
    <property type="evidence" value="ECO:0007669"/>
    <property type="project" value="TreeGrafter"/>
</dbReference>
<evidence type="ECO:0000313" key="5">
    <source>
        <dbReference type="RefSeq" id="XP_011314156.1"/>
    </source>
</evidence>
<feature type="region of interest" description="Disordered" evidence="1">
    <location>
        <begin position="501"/>
        <end position="541"/>
    </location>
</feature>
<keyword evidence="5" id="KW-0675">Receptor</keyword>
<evidence type="ECO:0000313" key="4">
    <source>
        <dbReference type="Proteomes" id="UP000694866"/>
    </source>
</evidence>
<dbReference type="PROSITE" id="PS50888">
    <property type="entry name" value="BHLH"/>
    <property type="match status" value="1"/>
</dbReference>
<feature type="compositionally biased region" description="Low complexity" evidence="1">
    <location>
        <begin position="1544"/>
        <end position="1557"/>
    </location>
</feature>
<dbReference type="InterPro" id="IPR035965">
    <property type="entry name" value="PAS-like_dom_sf"/>
</dbReference>
<feature type="compositionally biased region" description="Polar residues" evidence="1">
    <location>
        <begin position="1241"/>
        <end position="1258"/>
    </location>
</feature>
<dbReference type="PROSITE" id="PS50112">
    <property type="entry name" value="PAS"/>
    <property type="match status" value="1"/>
</dbReference>
<dbReference type="OrthoDB" id="10035882at2759"/>
<feature type="compositionally biased region" description="Basic and acidic residues" evidence="1">
    <location>
        <begin position="1560"/>
        <end position="1569"/>
    </location>
</feature>
<dbReference type="FunFam" id="3.30.450.20:FF:000144">
    <property type="entry name" value="Nuclear receptor coactivator 2"/>
    <property type="match status" value="1"/>
</dbReference>
<dbReference type="GO" id="GO:0016922">
    <property type="term" value="F:nuclear receptor binding"/>
    <property type="evidence" value="ECO:0007669"/>
    <property type="project" value="TreeGrafter"/>
</dbReference>
<evidence type="ECO:0000256" key="1">
    <source>
        <dbReference type="SAM" id="MobiDB-lite"/>
    </source>
</evidence>
<feature type="region of interest" description="Disordered" evidence="1">
    <location>
        <begin position="1449"/>
        <end position="1482"/>
    </location>
</feature>
<accession>A0A9R1U9P1</accession>
<dbReference type="SMART" id="SM00353">
    <property type="entry name" value="HLH"/>
    <property type="match status" value="1"/>
</dbReference>
<dbReference type="Pfam" id="PF14598">
    <property type="entry name" value="PAS_11"/>
    <property type="match status" value="1"/>
</dbReference>
<dbReference type="GO" id="GO:0032870">
    <property type="term" value="P:cellular response to hormone stimulus"/>
    <property type="evidence" value="ECO:0007669"/>
    <property type="project" value="TreeGrafter"/>
</dbReference>
<feature type="compositionally biased region" description="Polar residues" evidence="1">
    <location>
        <begin position="1406"/>
        <end position="1417"/>
    </location>
</feature>
<feature type="compositionally biased region" description="Polar residues" evidence="1">
    <location>
        <begin position="1340"/>
        <end position="1355"/>
    </location>
</feature>
<dbReference type="PANTHER" id="PTHR10684:SF4">
    <property type="entry name" value="TAIMAN, ISOFORM G"/>
    <property type="match status" value="1"/>
</dbReference>
<feature type="compositionally biased region" description="Low complexity" evidence="1">
    <location>
        <begin position="1297"/>
        <end position="1312"/>
    </location>
</feature>
<organism evidence="4 5">
    <name type="scientific">Fopius arisanus</name>
    <dbReference type="NCBI Taxonomy" id="64838"/>
    <lineage>
        <taxon>Eukaryota</taxon>
        <taxon>Metazoa</taxon>
        <taxon>Ecdysozoa</taxon>
        <taxon>Arthropoda</taxon>
        <taxon>Hexapoda</taxon>
        <taxon>Insecta</taxon>
        <taxon>Pterygota</taxon>
        <taxon>Neoptera</taxon>
        <taxon>Endopterygota</taxon>
        <taxon>Hymenoptera</taxon>
        <taxon>Apocrita</taxon>
        <taxon>Ichneumonoidea</taxon>
        <taxon>Braconidae</taxon>
        <taxon>Opiinae</taxon>
        <taxon>Fopius</taxon>
    </lineage>
</organism>
<feature type="region of interest" description="Disordered" evidence="1">
    <location>
        <begin position="913"/>
        <end position="936"/>
    </location>
</feature>
<dbReference type="KEGG" id="fas:105273427"/>
<dbReference type="SMART" id="SM00091">
    <property type="entry name" value="PAS"/>
    <property type="match status" value="2"/>
</dbReference>
<dbReference type="SUPFAM" id="SSF55785">
    <property type="entry name" value="PYP-like sensor domain (PAS domain)"/>
    <property type="match status" value="2"/>
</dbReference>
<gene>
    <name evidence="5" type="primary">LOC105273427</name>
</gene>
<dbReference type="GO" id="GO:0005634">
    <property type="term" value="C:nucleus"/>
    <property type="evidence" value="ECO:0007669"/>
    <property type="project" value="InterPro"/>
</dbReference>
<keyword evidence="4" id="KW-1185">Reference proteome</keyword>
<dbReference type="InterPro" id="IPR056193">
    <property type="entry name" value="bHLH_NCOA1-3"/>
</dbReference>
<proteinExistence type="predicted"/>
<reference evidence="5" key="1">
    <citation type="submission" date="2025-08" db="UniProtKB">
        <authorList>
            <consortium name="RefSeq"/>
        </authorList>
    </citation>
    <scope>IDENTIFICATION</scope>
    <source>
        <strain evidence="5">USDA-PBARC FA_bdor</strain>
        <tissue evidence="5">Whole organism</tissue>
    </source>
</reference>
<dbReference type="GO" id="GO:0046983">
    <property type="term" value="F:protein dimerization activity"/>
    <property type="evidence" value="ECO:0007669"/>
    <property type="project" value="InterPro"/>
</dbReference>
<dbReference type="Pfam" id="PF23172">
    <property type="entry name" value="bHLH_NCOA"/>
    <property type="match status" value="1"/>
</dbReference>
<feature type="compositionally biased region" description="Low complexity" evidence="1">
    <location>
        <begin position="850"/>
        <end position="868"/>
    </location>
</feature>
<feature type="region of interest" description="Disordered" evidence="1">
    <location>
        <begin position="1367"/>
        <end position="1417"/>
    </location>
</feature>
<dbReference type="CDD" id="cd00130">
    <property type="entry name" value="PAS"/>
    <property type="match status" value="2"/>
</dbReference>
<dbReference type="RefSeq" id="XP_011314156.1">
    <property type="nucleotide sequence ID" value="XM_011315854.1"/>
</dbReference>
<dbReference type="GO" id="GO:0003713">
    <property type="term" value="F:transcription coactivator activity"/>
    <property type="evidence" value="ECO:0007669"/>
    <property type="project" value="InterPro"/>
</dbReference>
<feature type="region of interest" description="Disordered" evidence="1">
    <location>
        <begin position="1241"/>
        <end position="1355"/>
    </location>
</feature>
<feature type="domain" description="BHLH" evidence="3">
    <location>
        <begin position="43"/>
        <end position="96"/>
    </location>
</feature>
<dbReference type="Gene3D" id="4.10.280.10">
    <property type="entry name" value="Helix-loop-helix DNA-binding domain"/>
    <property type="match status" value="1"/>
</dbReference>
<dbReference type="Gene3D" id="3.30.450.20">
    <property type="entry name" value="PAS domain"/>
    <property type="match status" value="2"/>
</dbReference>
<dbReference type="InterPro" id="IPR017426">
    <property type="entry name" value="Nuclear_rcpt_coactivator"/>
</dbReference>
<dbReference type="InterPro" id="IPR036638">
    <property type="entry name" value="HLH_DNA-bd_sf"/>
</dbReference>
<evidence type="ECO:0000259" key="2">
    <source>
        <dbReference type="PROSITE" id="PS50112"/>
    </source>
</evidence>
<feature type="region of interest" description="Disordered" evidence="1">
    <location>
        <begin position="590"/>
        <end position="613"/>
    </location>
</feature>
<feature type="region of interest" description="Disordered" evidence="1">
    <location>
        <begin position="1535"/>
        <end position="1580"/>
    </location>
</feature>
<dbReference type="GeneID" id="105273427"/>
<evidence type="ECO:0000259" key="3">
    <source>
        <dbReference type="PROSITE" id="PS50888"/>
    </source>
</evidence>
<dbReference type="InterPro" id="IPR011598">
    <property type="entry name" value="bHLH_dom"/>
</dbReference>
<feature type="compositionally biased region" description="Polar residues" evidence="1">
    <location>
        <begin position="1463"/>
        <end position="1482"/>
    </location>
</feature>
<dbReference type="PANTHER" id="PTHR10684">
    <property type="entry name" value="NUCLEAR RECEPTOR COACTIVATOR"/>
    <property type="match status" value="1"/>
</dbReference>
<protein>
    <submittedName>
        <fullName evidence="5">Nuclear receptor coactivator 2 isoform X1</fullName>
    </submittedName>
</protein>
<feature type="region of interest" description="Disordered" evidence="1">
    <location>
        <begin position="721"/>
        <end position="748"/>
    </location>
</feature>
<dbReference type="Proteomes" id="UP000694866">
    <property type="component" value="Unplaced"/>
</dbReference>